<dbReference type="SUPFAM" id="SSF89000">
    <property type="entry name" value="post-HMGL domain-like"/>
    <property type="match status" value="1"/>
</dbReference>
<dbReference type="Gene3D" id="2.40.50.100">
    <property type="match status" value="1"/>
</dbReference>
<dbReference type="Pfam" id="PF02785">
    <property type="entry name" value="Biotin_carb_C"/>
    <property type="match status" value="1"/>
</dbReference>
<dbReference type="InterPro" id="IPR000891">
    <property type="entry name" value="PYR_CT"/>
</dbReference>
<dbReference type="InterPro" id="IPR005930">
    <property type="entry name" value="Pyruv_COase"/>
</dbReference>
<dbReference type="InterPro" id="IPR013785">
    <property type="entry name" value="Aldolase_TIM"/>
</dbReference>
<evidence type="ECO:0000256" key="9">
    <source>
        <dbReference type="ARBA" id="ARBA00023267"/>
    </source>
</evidence>
<dbReference type="InterPro" id="IPR001882">
    <property type="entry name" value="Biotin_BS"/>
</dbReference>
<evidence type="ECO:0000259" key="15">
    <source>
        <dbReference type="PROSITE" id="PS50991"/>
    </source>
</evidence>
<dbReference type="SUPFAM" id="SSF51569">
    <property type="entry name" value="Aldolase"/>
    <property type="match status" value="1"/>
</dbReference>
<proteinExistence type="predicted"/>
<keyword evidence="10" id="KW-0511">Multifunctional enzyme</keyword>
<dbReference type="Gene3D" id="3.10.600.10">
    <property type="entry name" value="pyruvate carboxylase f1077a mutant domain"/>
    <property type="match status" value="2"/>
</dbReference>
<dbReference type="SUPFAM" id="SSF51230">
    <property type="entry name" value="Single hybrid motif"/>
    <property type="match status" value="1"/>
</dbReference>
<evidence type="ECO:0000256" key="5">
    <source>
        <dbReference type="ARBA" id="ARBA00022598"/>
    </source>
</evidence>
<evidence type="ECO:0000313" key="17">
    <source>
        <dbReference type="Proteomes" id="UP000003257"/>
    </source>
</evidence>
<dbReference type="PROSITE" id="PS50991">
    <property type="entry name" value="PYR_CT"/>
    <property type="match status" value="1"/>
</dbReference>
<dbReference type="Gene3D" id="3.30.470.20">
    <property type="entry name" value="ATP-grasp fold, B domain"/>
    <property type="match status" value="1"/>
</dbReference>
<dbReference type="PROSITE" id="PS50968">
    <property type="entry name" value="BIOTINYL_LIPOYL"/>
    <property type="match status" value="1"/>
</dbReference>
<evidence type="ECO:0000256" key="6">
    <source>
        <dbReference type="ARBA" id="ARBA00022723"/>
    </source>
</evidence>
<dbReference type="PROSITE" id="PS00866">
    <property type="entry name" value="CPSASE_1"/>
    <property type="match status" value="1"/>
</dbReference>
<dbReference type="CDD" id="cd06850">
    <property type="entry name" value="biotinyl_domain"/>
    <property type="match status" value="1"/>
</dbReference>
<dbReference type="InterPro" id="IPR011054">
    <property type="entry name" value="Rudment_hybrid_motif"/>
</dbReference>
<dbReference type="SUPFAM" id="SSF52440">
    <property type="entry name" value="PreATP-grasp domain"/>
    <property type="match status" value="1"/>
</dbReference>
<keyword evidence="16" id="KW-0670">Pyruvate</keyword>
<gene>
    <name evidence="16" type="ORF">OIHEL45_11008</name>
</gene>
<dbReference type="PIRSF" id="PIRSF001594">
    <property type="entry name" value="Pyruv_carbox"/>
    <property type="match status" value="1"/>
</dbReference>
<evidence type="ECO:0000259" key="14">
    <source>
        <dbReference type="PROSITE" id="PS50979"/>
    </source>
</evidence>
<dbReference type="CDD" id="cd07937">
    <property type="entry name" value="DRE_TIM_PC_TC_5S"/>
    <property type="match status" value="1"/>
</dbReference>
<dbReference type="Pfam" id="PF00364">
    <property type="entry name" value="Biotin_lipoyl"/>
    <property type="match status" value="1"/>
</dbReference>
<name>A0ABM9X6X0_9RHOB</name>
<keyword evidence="8 11" id="KW-0067">ATP-binding</keyword>
<dbReference type="InterPro" id="IPR016185">
    <property type="entry name" value="PreATP-grasp_dom_sf"/>
</dbReference>
<dbReference type="InterPro" id="IPR011764">
    <property type="entry name" value="Biotin_carboxylation_dom"/>
</dbReference>
<feature type="domain" description="Lipoyl-binding" evidence="12">
    <location>
        <begin position="1071"/>
        <end position="1146"/>
    </location>
</feature>
<dbReference type="Pfam" id="PF00682">
    <property type="entry name" value="HMGL-like"/>
    <property type="match status" value="1"/>
</dbReference>
<evidence type="ECO:0000256" key="3">
    <source>
        <dbReference type="ARBA" id="ARBA00013057"/>
    </source>
</evidence>
<dbReference type="Proteomes" id="UP000003257">
    <property type="component" value="Unassembled WGS sequence"/>
</dbReference>
<dbReference type="PROSITE" id="PS50979">
    <property type="entry name" value="BC"/>
    <property type="match status" value="1"/>
</dbReference>
<dbReference type="PANTHER" id="PTHR43778:SF2">
    <property type="entry name" value="PYRUVATE CARBOXYLASE, MITOCHONDRIAL"/>
    <property type="match status" value="1"/>
</dbReference>
<dbReference type="InterPro" id="IPR005481">
    <property type="entry name" value="BC-like_N"/>
</dbReference>
<feature type="domain" description="ATP-grasp" evidence="13">
    <location>
        <begin position="123"/>
        <end position="321"/>
    </location>
</feature>
<dbReference type="InterPro" id="IPR011053">
    <property type="entry name" value="Single_hybrid_motif"/>
</dbReference>
<feature type="domain" description="Pyruvate carboxyltransferase" evidence="15">
    <location>
        <begin position="533"/>
        <end position="801"/>
    </location>
</feature>
<dbReference type="EMBL" id="ABID01000002">
    <property type="protein sequence ID" value="EDQ05267.1"/>
    <property type="molecule type" value="Genomic_DNA"/>
</dbReference>
<keyword evidence="5 11" id="KW-0436">Ligase</keyword>
<accession>A0ABM9X6X0</accession>
<comment type="function">
    <text evidence="11">Catalyzes a 2-step reaction, involving the ATP-dependent carboxylation of the covalently attached biotin in the first step and the transfer of the carboxyl group to pyruvate in the second.</text>
</comment>
<evidence type="ECO:0000259" key="12">
    <source>
        <dbReference type="PROSITE" id="PS50968"/>
    </source>
</evidence>
<dbReference type="InterPro" id="IPR000089">
    <property type="entry name" value="Biotin_lipoyl"/>
</dbReference>
<dbReference type="NCBIfam" id="NF006761">
    <property type="entry name" value="PRK09282.1"/>
    <property type="match status" value="1"/>
</dbReference>
<evidence type="ECO:0000256" key="2">
    <source>
        <dbReference type="ARBA" id="ARBA00004742"/>
    </source>
</evidence>
<dbReference type="SUPFAM" id="SSF51246">
    <property type="entry name" value="Rudiment single hybrid motif"/>
    <property type="match status" value="1"/>
</dbReference>
<dbReference type="NCBIfam" id="TIGR01235">
    <property type="entry name" value="pyruv_carbox"/>
    <property type="match status" value="1"/>
</dbReference>
<dbReference type="PROSITE" id="PS00188">
    <property type="entry name" value="BIOTIN"/>
    <property type="match status" value="1"/>
</dbReference>
<keyword evidence="4" id="KW-0312">Gluconeogenesis</keyword>
<comment type="catalytic activity">
    <reaction evidence="11">
        <text>hydrogencarbonate + pyruvate + ATP = oxaloacetate + ADP + phosphate + H(+)</text>
        <dbReference type="Rhea" id="RHEA:20844"/>
        <dbReference type="ChEBI" id="CHEBI:15361"/>
        <dbReference type="ChEBI" id="CHEBI:15378"/>
        <dbReference type="ChEBI" id="CHEBI:16452"/>
        <dbReference type="ChEBI" id="CHEBI:17544"/>
        <dbReference type="ChEBI" id="CHEBI:30616"/>
        <dbReference type="ChEBI" id="CHEBI:43474"/>
        <dbReference type="ChEBI" id="CHEBI:456216"/>
        <dbReference type="EC" id="6.4.1.1"/>
    </reaction>
</comment>
<sequence length="1146" mass="125862">MTDFKKILIANRGEIAIRIMRAANEMGKKTVAVYAEEDKLGLHRFKADEAYRIGEGLGPVAAYLSIDEMIRVAKAAGADAIHPGYGLLSENPEFVDACVNNGITFIGPRAETMRALGDKASARRVAMDAGVPVIPATEVLGDDMDAIRAEAAEVGYPLMLKASWGGGGRGMRPIMSEKELAEKVREGRREAEAAFGNGEGYLEKMILRARHVEVQILGDKQGDIYHLYERDCSVQRRNQKVVERAPAPYLTEEQRAEICELGRKICAHVNYECAGTVEFLMDMDDGQFYFIEVNPRVQVEHTVTEEVTGIDIVRAQILIAEGKSLAEATGKTRQEDITLTGHALQTRVTTEDPQNNFIPDYGRITAYRSATGMGIRLDGGTAYAGGVITRYYDSLLTKVTAKAPTPEMAIARMDRALREFRVRGVSTNIAFVENLLKHPTFLNNEYTTKFIDETPELFNFKQRRDRATKVLTYIADITVNGHPETKGHALPAAHVRDPKPPALRGEPQMGTRNLLEQKGPQAVADWMGQQRQLLITDTTMRDAHQSLLATRMRSIDMIKVAPAYAANLPQLFSVECWGGATFDVAYRFLQECPWQRLRDLRAALPNVMTQMLLRASNGVGYTNYPDNVVQKFVATAANTGVDVFRVFDSLNWVENMRVAMDAVVEAGKVCEGTICYTGDIFDPDRAKYDLQYYVNMGKDLKAAGAHVLGLKDMAGLLKPAQARVLIKALKSEVGLPIHFHTHDTAGSATATILAASEAGVDAVDCAMDALSGNTSQATLGTVISALQHTDRETGIDIKAVREISDYWEEVRGHYAAFETGMQAPSSEVYLHEMPGGQFTNLKAQAASMGLEDRWPEVARTYADVNQMFGDIVKVTPSSKVVGDMALMMVSQGLTRAQVEDPNVDVSFPDSVIDMMRGNLGQPPNGFPAGIVKKVLKGEAPNTERPGKHLDPVDFEAVRKDLSEQLDGMQIDDEDLCGYLMYPKVFLDYMGRHRIYGPVRTLPTHTFFYGMEPGAEISAEIDPGKTLEIRLQAESEAGEDGEVKVFFELNGQPRVIRMANRLVKDATVQRPKAEAGNANHIGAPMPGVVASVGVKEGQKIKAGDLLLTIEAMKMETGLHAERDATVKAVHVQAGGQIDAKDLLVELE</sequence>
<dbReference type="InterPro" id="IPR003379">
    <property type="entry name" value="Carboxylase_cons_dom"/>
</dbReference>
<evidence type="ECO:0000256" key="10">
    <source>
        <dbReference type="ARBA" id="ARBA00023268"/>
    </source>
</evidence>
<dbReference type="Pfam" id="PF02436">
    <property type="entry name" value="PYC_OADA"/>
    <property type="match status" value="1"/>
</dbReference>
<dbReference type="NCBIfam" id="NF009554">
    <property type="entry name" value="PRK12999.1"/>
    <property type="match status" value="1"/>
</dbReference>
<evidence type="ECO:0000256" key="1">
    <source>
        <dbReference type="ARBA" id="ARBA00001953"/>
    </source>
</evidence>
<dbReference type="PROSITE" id="PS50975">
    <property type="entry name" value="ATP_GRASP"/>
    <property type="match status" value="1"/>
</dbReference>
<dbReference type="EC" id="6.4.1.1" evidence="3 11"/>
<dbReference type="SUPFAM" id="SSF56059">
    <property type="entry name" value="Glutathione synthetase ATP-binding domain-like"/>
    <property type="match status" value="1"/>
</dbReference>
<keyword evidence="9 11" id="KW-0092">Biotin</keyword>
<dbReference type="Pfam" id="PF02786">
    <property type="entry name" value="CPSase_L_D2"/>
    <property type="match status" value="1"/>
</dbReference>
<evidence type="ECO:0000256" key="8">
    <source>
        <dbReference type="ARBA" id="ARBA00022840"/>
    </source>
</evidence>
<evidence type="ECO:0000256" key="7">
    <source>
        <dbReference type="ARBA" id="ARBA00022741"/>
    </source>
</evidence>
<dbReference type="Gene3D" id="3.20.20.70">
    <property type="entry name" value="Aldolase class I"/>
    <property type="match status" value="1"/>
</dbReference>
<dbReference type="InterPro" id="IPR005479">
    <property type="entry name" value="CPAse_ATP-bd"/>
</dbReference>
<reference evidence="16 17" key="1">
    <citation type="submission" date="2007-11" db="EMBL/GenBank/DDBJ databases">
        <authorList>
            <person name="Wagner-Dobler I."/>
            <person name="Ferriera S."/>
            <person name="Johnson J."/>
            <person name="Kravitz S."/>
            <person name="Beeson K."/>
            <person name="Sutton G."/>
            <person name="Rogers Y.-H."/>
            <person name="Friedman R."/>
            <person name="Frazier M."/>
            <person name="Venter J.C."/>
        </authorList>
    </citation>
    <scope>NUCLEOTIDE SEQUENCE [LARGE SCALE GENOMIC DNA]</scope>
    <source>
        <strain evidence="16 17">HEL-45</strain>
    </source>
</reference>
<protein>
    <recommendedName>
        <fullName evidence="3 11">Pyruvate carboxylase</fullName>
        <ecNumber evidence="3 11">6.4.1.1</ecNumber>
    </recommendedName>
</protein>
<evidence type="ECO:0000313" key="16">
    <source>
        <dbReference type="EMBL" id="EDQ05267.1"/>
    </source>
</evidence>
<comment type="cofactor">
    <cofactor evidence="1 11">
        <name>biotin</name>
        <dbReference type="ChEBI" id="CHEBI:57586"/>
    </cofactor>
</comment>
<comment type="pathway">
    <text evidence="2">Carbohydrate biosynthesis; gluconeogenesis.</text>
</comment>
<feature type="domain" description="Biotin carboxylation" evidence="14">
    <location>
        <begin position="3"/>
        <end position="456"/>
    </location>
</feature>
<comment type="caution">
    <text evidence="16">The sequence shown here is derived from an EMBL/GenBank/DDBJ whole genome shotgun (WGS) entry which is preliminary data.</text>
</comment>
<dbReference type="RefSeq" id="WP_007119405.1">
    <property type="nucleotide sequence ID" value="NZ_ABID01000002.1"/>
</dbReference>
<dbReference type="PANTHER" id="PTHR43778">
    <property type="entry name" value="PYRUVATE CARBOXYLASE"/>
    <property type="match status" value="1"/>
</dbReference>
<keyword evidence="6" id="KW-0479">Metal-binding</keyword>
<evidence type="ECO:0000256" key="11">
    <source>
        <dbReference type="PIRNR" id="PIRNR001594"/>
    </source>
</evidence>
<dbReference type="InterPro" id="IPR011761">
    <property type="entry name" value="ATP-grasp"/>
</dbReference>
<dbReference type="InterPro" id="IPR005482">
    <property type="entry name" value="Biotin_COase_C"/>
</dbReference>
<dbReference type="PROSITE" id="PS00867">
    <property type="entry name" value="CPSASE_2"/>
    <property type="match status" value="1"/>
</dbReference>
<dbReference type="Pfam" id="PF00289">
    <property type="entry name" value="Biotin_carb_N"/>
    <property type="match status" value="1"/>
</dbReference>
<evidence type="ECO:0000259" key="13">
    <source>
        <dbReference type="PROSITE" id="PS50975"/>
    </source>
</evidence>
<keyword evidence="17" id="KW-1185">Reference proteome</keyword>
<organism evidence="16 17">
    <name type="scientific">Sulfitobacter indolifex HEL-45</name>
    <dbReference type="NCBI Taxonomy" id="391624"/>
    <lineage>
        <taxon>Bacteria</taxon>
        <taxon>Pseudomonadati</taxon>
        <taxon>Pseudomonadota</taxon>
        <taxon>Alphaproteobacteria</taxon>
        <taxon>Rhodobacterales</taxon>
        <taxon>Roseobacteraceae</taxon>
        <taxon>Sulfitobacter</taxon>
    </lineage>
</organism>
<keyword evidence="7 11" id="KW-0547">Nucleotide-binding</keyword>
<dbReference type="InterPro" id="IPR055268">
    <property type="entry name" value="PCB-like"/>
</dbReference>
<evidence type="ECO:0000256" key="4">
    <source>
        <dbReference type="ARBA" id="ARBA00022432"/>
    </source>
</evidence>
<dbReference type="SMART" id="SM00878">
    <property type="entry name" value="Biotin_carb_C"/>
    <property type="match status" value="1"/>
</dbReference>